<dbReference type="Pfam" id="PF13378">
    <property type="entry name" value="MR_MLE_C"/>
    <property type="match status" value="1"/>
</dbReference>
<dbReference type="PANTHER" id="PTHR13794:SF58">
    <property type="entry name" value="MITOCHONDRIAL ENOLASE SUPERFAMILY MEMBER 1"/>
    <property type="match status" value="1"/>
</dbReference>
<dbReference type="Gene3D" id="3.20.20.120">
    <property type="entry name" value="Enolase-like C-terminal domain"/>
    <property type="match status" value="1"/>
</dbReference>
<evidence type="ECO:0000256" key="2">
    <source>
        <dbReference type="ARBA" id="ARBA00022723"/>
    </source>
</evidence>
<reference evidence="6" key="1">
    <citation type="submission" date="2018-03" db="EMBL/GenBank/DDBJ databases">
        <title>Gramella fulva sp. nov., isolated from a dry surface of tidal flat.</title>
        <authorList>
            <person name="Hwang S.H."/>
            <person name="Hwang W.M."/>
            <person name="Kang K."/>
            <person name="Ahn T.-Y."/>
        </authorList>
    </citation>
    <scope>NUCLEOTIDE SEQUENCE [LARGE SCALE GENOMIC DNA]</scope>
    <source>
        <strain evidence="6">SH35</strain>
    </source>
</reference>
<proteinExistence type="predicted"/>
<dbReference type="GO" id="GO:0009063">
    <property type="term" value="P:amino acid catabolic process"/>
    <property type="evidence" value="ECO:0007669"/>
    <property type="project" value="InterPro"/>
</dbReference>
<dbReference type="SUPFAM" id="SSF51604">
    <property type="entry name" value="Enolase C-terminal domain-like"/>
    <property type="match status" value="1"/>
</dbReference>
<dbReference type="Gene3D" id="3.30.390.10">
    <property type="entry name" value="Enolase-like, N-terminal domain"/>
    <property type="match status" value="1"/>
</dbReference>
<sequence length="369" mass="41269">MSTQTLNIEARLQKGTVRTYRIPTEEPESDGTLKWDHTDLILVELQAANKTGIGYSYASPAAAKIISDVLLSAMEDKDALDITGLWYLMQKKVRNFGRPGIAAMAISAVDNALWDLKAKVMEVPLCKLLGMLRKSITAYASGGFTSYDPQELKSKFEEWKEKGHHIFKMKIGRDKEQDYKRIEAARDCIGNSQLFVDANGAYFPKEAVAMGEVLKEFNVQWYEEPVTSDDLDGLHFVKEHVPAAIRVAAGEYGFTPTYFNRMLSSGSVDVLQADATRCGGITGFIKAHEICEAYHMPFSAHCAPSLHMHPGVALHNMQHIEYFRDHVRIESELFEGFVQATDGKMVPDLSRPGLGIEFKHANAKKYLIN</sequence>
<dbReference type="PANTHER" id="PTHR13794">
    <property type="entry name" value="ENOLASE SUPERFAMILY, MANDELATE RACEMASE"/>
    <property type="match status" value="1"/>
</dbReference>
<dbReference type="InterPro" id="IPR013342">
    <property type="entry name" value="Mandelate_racemase_C"/>
</dbReference>
<dbReference type="InterPro" id="IPR013341">
    <property type="entry name" value="Mandelate_racemase_N_dom"/>
</dbReference>
<dbReference type="GO" id="GO:0016836">
    <property type="term" value="F:hydro-lyase activity"/>
    <property type="evidence" value="ECO:0007669"/>
    <property type="project" value="TreeGrafter"/>
</dbReference>
<dbReference type="SFLD" id="SFLDG00179">
    <property type="entry name" value="mandelate_racemase"/>
    <property type="match status" value="1"/>
</dbReference>
<keyword evidence="6" id="KW-1185">Reference proteome</keyword>
<protein>
    <submittedName>
        <fullName evidence="5">Mandelate racemase</fullName>
    </submittedName>
</protein>
<dbReference type="SUPFAM" id="SSF54826">
    <property type="entry name" value="Enolase N-terminal domain-like"/>
    <property type="match status" value="1"/>
</dbReference>
<dbReference type="AlphaFoldDB" id="A0A2R3Z8L2"/>
<dbReference type="InterPro" id="IPR036849">
    <property type="entry name" value="Enolase-like_C_sf"/>
</dbReference>
<dbReference type="SMART" id="SM00922">
    <property type="entry name" value="MR_MLE"/>
    <property type="match status" value="1"/>
</dbReference>
<dbReference type="SFLD" id="SFLDS00001">
    <property type="entry name" value="Enolase"/>
    <property type="match status" value="1"/>
</dbReference>
<evidence type="ECO:0000256" key="3">
    <source>
        <dbReference type="ARBA" id="ARBA00022842"/>
    </source>
</evidence>
<evidence type="ECO:0000259" key="4">
    <source>
        <dbReference type="SMART" id="SM00922"/>
    </source>
</evidence>
<feature type="domain" description="Mandelate racemase/muconate lactonizing enzyme C-terminal" evidence="4">
    <location>
        <begin position="149"/>
        <end position="244"/>
    </location>
</feature>
<dbReference type="InterPro" id="IPR029065">
    <property type="entry name" value="Enolase_C-like"/>
</dbReference>
<dbReference type="RefSeq" id="WP_107013398.1">
    <property type="nucleotide sequence ID" value="NZ_CP028136.1"/>
</dbReference>
<gene>
    <name evidence="5" type="ORF">C7S20_15900</name>
</gene>
<comment type="cofactor">
    <cofactor evidence="1">
        <name>Mg(2+)</name>
        <dbReference type="ChEBI" id="CHEBI:18420"/>
    </cofactor>
</comment>
<dbReference type="Proteomes" id="UP000241507">
    <property type="component" value="Chromosome"/>
</dbReference>
<evidence type="ECO:0000313" key="6">
    <source>
        <dbReference type="Proteomes" id="UP000241507"/>
    </source>
</evidence>
<name>A0A2R3Z8L2_9FLAO</name>
<keyword evidence="2" id="KW-0479">Metal-binding</keyword>
<dbReference type="InterPro" id="IPR029017">
    <property type="entry name" value="Enolase-like_N"/>
</dbReference>
<organism evidence="5 6">
    <name type="scientific">Christiangramia fulva</name>
    <dbReference type="NCBI Taxonomy" id="2126553"/>
    <lineage>
        <taxon>Bacteria</taxon>
        <taxon>Pseudomonadati</taxon>
        <taxon>Bacteroidota</taxon>
        <taxon>Flavobacteriia</taxon>
        <taxon>Flavobacteriales</taxon>
        <taxon>Flavobacteriaceae</taxon>
        <taxon>Christiangramia</taxon>
    </lineage>
</organism>
<dbReference type="CDD" id="cd03328">
    <property type="entry name" value="MR_like_3"/>
    <property type="match status" value="1"/>
</dbReference>
<dbReference type="GO" id="GO:0000287">
    <property type="term" value="F:magnesium ion binding"/>
    <property type="evidence" value="ECO:0007669"/>
    <property type="project" value="TreeGrafter"/>
</dbReference>
<evidence type="ECO:0000313" key="5">
    <source>
        <dbReference type="EMBL" id="AVR46626.1"/>
    </source>
</evidence>
<dbReference type="InterPro" id="IPR018110">
    <property type="entry name" value="Mandel_Rmase/mucon_lact_enz_CS"/>
</dbReference>
<evidence type="ECO:0000256" key="1">
    <source>
        <dbReference type="ARBA" id="ARBA00001946"/>
    </source>
</evidence>
<dbReference type="EMBL" id="CP028136">
    <property type="protein sequence ID" value="AVR46626.1"/>
    <property type="molecule type" value="Genomic_DNA"/>
</dbReference>
<dbReference type="GO" id="GO:0016052">
    <property type="term" value="P:carbohydrate catabolic process"/>
    <property type="evidence" value="ECO:0007669"/>
    <property type="project" value="TreeGrafter"/>
</dbReference>
<dbReference type="PROSITE" id="PS00908">
    <property type="entry name" value="MR_MLE_1"/>
    <property type="match status" value="1"/>
</dbReference>
<dbReference type="KEGG" id="grs:C7S20_15900"/>
<accession>A0A2R3Z8L2</accession>
<keyword evidence="3" id="KW-0460">Magnesium</keyword>
<dbReference type="Pfam" id="PF02746">
    <property type="entry name" value="MR_MLE_N"/>
    <property type="match status" value="1"/>
</dbReference>
<dbReference type="GO" id="GO:0016854">
    <property type="term" value="F:racemase and epimerase activity"/>
    <property type="evidence" value="ECO:0007669"/>
    <property type="project" value="UniProtKB-ARBA"/>
</dbReference>
<dbReference type="OrthoDB" id="9796450at2"/>
<dbReference type="InterPro" id="IPR046945">
    <property type="entry name" value="RHMD-like"/>
</dbReference>